<accession>A0A820QHL9</accession>
<protein>
    <submittedName>
        <fullName evidence="1">Uncharacterized protein</fullName>
    </submittedName>
</protein>
<name>A0A820QHL9_9BILA</name>
<dbReference type="Proteomes" id="UP000663842">
    <property type="component" value="Unassembled WGS sequence"/>
</dbReference>
<dbReference type="AlphaFoldDB" id="A0A820QHL9"/>
<dbReference type="EMBL" id="CAJOBF010031760">
    <property type="protein sequence ID" value="CAF4421761.1"/>
    <property type="molecule type" value="Genomic_DNA"/>
</dbReference>
<comment type="caution">
    <text evidence="1">The sequence shown here is derived from an EMBL/GenBank/DDBJ whole genome shotgun (WGS) entry which is preliminary data.</text>
</comment>
<organism evidence="1 2">
    <name type="scientific">Rotaria magnacalcarata</name>
    <dbReference type="NCBI Taxonomy" id="392030"/>
    <lineage>
        <taxon>Eukaryota</taxon>
        <taxon>Metazoa</taxon>
        <taxon>Spiralia</taxon>
        <taxon>Gnathifera</taxon>
        <taxon>Rotifera</taxon>
        <taxon>Eurotatoria</taxon>
        <taxon>Bdelloidea</taxon>
        <taxon>Philodinida</taxon>
        <taxon>Philodinidae</taxon>
        <taxon>Rotaria</taxon>
    </lineage>
</organism>
<reference evidence="1" key="1">
    <citation type="submission" date="2021-02" db="EMBL/GenBank/DDBJ databases">
        <authorList>
            <person name="Nowell W R."/>
        </authorList>
    </citation>
    <scope>NUCLEOTIDE SEQUENCE</scope>
</reference>
<dbReference type="PANTHER" id="PTHR47839">
    <property type="entry name" value="DOMAIN PROTEIN, PUTATIVE (AFU_ORTHOLOGUE AFUA_6G04830)-RELATED"/>
    <property type="match status" value="1"/>
</dbReference>
<evidence type="ECO:0000313" key="2">
    <source>
        <dbReference type="Proteomes" id="UP000663842"/>
    </source>
</evidence>
<gene>
    <name evidence="1" type="ORF">UXM345_LOCUS38770</name>
</gene>
<dbReference type="PANTHER" id="PTHR47839:SF1">
    <property type="entry name" value="DOMAIN PROTEIN, PUTATIVE (AFU_ORTHOLOGUE AFUA_6G04830)-RELATED"/>
    <property type="match status" value="1"/>
</dbReference>
<feature type="non-terminal residue" evidence="1">
    <location>
        <position position="1"/>
    </location>
</feature>
<sequence>MIDQAKQLAWVLTGLADNVFQLNPHSLHLFCDEVGPRIVFNTNGALFFNLRYFDQIFADQLQPYLQKPNKQ</sequence>
<proteinExistence type="predicted"/>
<evidence type="ECO:0000313" key="1">
    <source>
        <dbReference type="EMBL" id="CAF4421761.1"/>
    </source>
</evidence>